<accession>J4C332</accession>
<protein>
    <submittedName>
        <fullName evidence="1">Uncharacterized protein</fullName>
    </submittedName>
</protein>
<dbReference type="KEGG" id="tot:TOT_020000009"/>
<proteinExistence type="predicted"/>
<dbReference type="AlphaFoldDB" id="J4C332"/>
<organism evidence="1 2">
    <name type="scientific">Theileria orientalis strain Shintoku</name>
    <dbReference type="NCBI Taxonomy" id="869250"/>
    <lineage>
        <taxon>Eukaryota</taxon>
        <taxon>Sar</taxon>
        <taxon>Alveolata</taxon>
        <taxon>Apicomplexa</taxon>
        <taxon>Aconoidasida</taxon>
        <taxon>Piroplasmida</taxon>
        <taxon>Theileriidae</taxon>
        <taxon>Theileria</taxon>
    </lineage>
</organism>
<dbReference type="RefSeq" id="XP_009690037.1">
    <property type="nucleotide sequence ID" value="XM_009691742.1"/>
</dbReference>
<reference evidence="1 2" key="1">
    <citation type="journal article" date="2012" name="MBio">
        <title>Comparative genome analysis of three eukaryotic parasites with differing abilities to transform leukocytes reveals key mediators of Theileria-induced leukocyte transformation.</title>
        <authorList>
            <person name="Hayashida K."/>
            <person name="Hara Y."/>
            <person name="Abe T."/>
            <person name="Yamasaki C."/>
            <person name="Toyoda A."/>
            <person name="Kosuge T."/>
            <person name="Suzuki Y."/>
            <person name="Sato Y."/>
            <person name="Kawashima S."/>
            <person name="Katayama T."/>
            <person name="Wakaguri H."/>
            <person name="Inoue N."/>
            <person name="Homma K."/>
            <person name="Tada-Umezaki M."/>
            <person name="Yagi Y."/>
            <person name="Fujii Y."/>
            <person name="Habara T."/>
            <person name="Kanehisa M."/>
            <person name="Watanabe H."/>
            <person name="Ito K."/>
            <person name="Gojobori T."/>
            <person name="Sugawara H."/>
            <person name="Imanishi T."/>
            <person name="Weir W."/>
            <person name="Gardner M."/>
            <person name="Pain A."/>
            <person name="Shiels B."/>
            <person name="Hattori M."/>
            <person name="Nene V."/>
            <person name="Sugimoto C."/>
        </authorList>
    </citation>
    <scope>NUCLEOTIDE SEQUENCE [LARGE SCALE GENOMIC DNA]</scope>
    <source>
        <strain evidence="1 2">Shintoku</strain>
    </source>
</reference>
<name>J4C332_THEOR</name>
<dbReference type="OrthoDB" id="10297665at2759"/>
<evidence type="ECO:0000313" key="2">
    <source>
        <dbReference type="Proteomes" id="UP000003786"/>
    </source>
</evidence>
<dbReference type="Proteomes" id="UP000003786">
    <property type="component" value="Chromosome 2"/>
</dbReference>
<evidence type="ECO:0000313" key="1">
    <source>
        <dbReference type="EMBL" id="BAM39736.1"/>
    </source>
</evidence>
<keyword evidence="2" id="KW-1185">Reference proteome</keyword>
<dbReference type="STRING" id="869250.J4C332"/>
<dbReference type="VEuPathDB" id="PiroplasmaDB:TOT_020000009"/>
<sequence length="440" mass="52072">MVNCSCDLLHMRMDINDLCSRFINGLIIPHGFRNLSRNNFQFKDSNIMDTHTAIKLLILYFVLKYKRNFVNSMNKDSESLLETGVVGAEEYSSEISLADIKITTFGLYNKEYRVNDNRRYETLRFPRDQAFLYIFKDDSKCVEINVGNKNLWRYLPEEHGDEFPKLIYFRTVPKEVTVYFNDNMTYNYALNFNNWSMKSGRLNYLTLSPVPRKSLVDLDVNCKSTTEKFKYTGNISNIDTYETKGEYKFRRVKSASRELWRSQFTKYATQVNIYHTSSGKMVLIMHLENGTRALSLKDEFKDIDWCEEVEPSEAFLMKVHSRTEERLANNHFKVITADDPNGTNPRENDVTKFVATTITRRCLFIHFNERIKYIELVHNDRTIWKYIDTDGDDYIQSLHYVPEDKRIVVWFNDKLPMVYHMDEENYINMSHNNDSDTTCE</sequence>
<gene>
    <name evidence="1" type="ORF">TOT_020000009</name>
</gene>
<dbReference type="GeneID" id="20714198"/>
<dbReference type="EMBL" id="AP011947">
    <property type="protein sequence ID" value="BAM39736.1"/>
    <property type="molecule type" value="Genomic_DNA"/>
</dbReference>